<accession>A0A4Z0Y7Z3</accession>
<dbReference type="OrthoDB" id="47603at2"/>
<dbReference type="Pfam" id="PF07009">
    <property type="entry name" value="NusG_II"/>
    <property type="match status" value="1"/>
</dbReference>
<dbReference type="RefSeq" id="WP_135660811.1">
    <property type="nucleotide sequence ID" value="NZ_JAJUFJ010000013.1"/>
</dbReference>
<proteinExistence type="predicted"/>
<evidence type="ECO:0000313" key="1">
    <source>
        <dbReference type="EMBL" id="TGJ75645.1"/>
    </source>
</evidence>
<dbReference type="InterPro" id="IPR038690">
    <property type="entry name" value="NusG_2_sf"/>
</dbReference>
<keyword evidence="2" id="KW-1185">Reference proteome</keyword>
<name>A0A4Z0Y7Z3_9FIRM</name>
<reference evidence="1 2" key="1">
    <citation type="submission" date="2019-04" db="EMBL/GenBank/DDBJ databases">
        <authorList>
            <person name="Poehlein A."/>
            <person name="Bengelsdorf F.R."/>
            <person name="Duerre P."/>
            <person name="Daniel R."/>
        </authorList>
    </citation>
    <scope>NUCLEOTIDE SEQUENCE [LARGE SCALE GENOMIC DNA]</scope>
    <source>
        <strain evidence="1 2">BS-1</strain>
    </source>
</reference>
<comment type="caution">
    <text evidence="1">The sequence shown here is derived from an EMBL/GenBank/DDBJ whole genome shotgun (WGS) entry which is preliminary data.</text>
</comment>
<dbReference type="Proteomes" id="UP000297714">
    <property type="component" value="Unassembled WGS sequence"/>
</dbReference>
<dbReference type="EMBL" id="SRMQ01000013">
    <property type="protein sequence ID" value="TGJ75645.1"/>
    <property type="molecule type" value="Genomic_DNA"/>
</dbReference>
<dbReference type="AlphaFoldDB" id="A0A4Z0Y7Z3"/>
<organism evidence="1 2">
    <name type="scientific">Caproiciproducens galactitolivorans</name>
    <dbReference type="NCBI Taxonomy" id="642589"/>
    <lineage>
        <taxon>Bacteria</taxon>
        <taxon>Bacillati</taxon>
        <taxon>Bacillota</taxon>
        <taxon>Clostridia</taxon>
        <taxon>Eubacteriales</taxon>
        <taxon>Acutalibacteraceae</taxon>
        <taxon>Caproiciproducens</taxon>
    </lineage>
</organism>
<sequence length="122" mass="13266">MILKKKDLFLIAFFLCLAAVLLLCFNKNAGTGIAVVERNGTELYRFDLGKQKGTQVIDLGGEYHVKLLVEPGAISFQHSDCHDQICVRTGKLSKPGQAAVCLPAKISVRITEGQKTIDAFTG</sequence>
<dbReference type="Gene3D" id="2.60.320.10">
    <property type="entry name" value="N-utilization substance G protein NusG, insert domain"/>
    <property type="match status" value="1"/>
</dbReference>
<gene>
    <name evidence="1" type="ORF">CAGA_22500</name>
</gene>
<protein>
    <submittedName>
        <fullName evidence="1">Uncharacterized protein</fullName>
    </submittedName>
</protein>
<dbReference type="CDD" id="cd09846">
    <property type="entry name" value="DUF1312"/>
    <property type="match status" value="1"/>
</dbReference>
<evidence type="ECO:0000313" key="2">
    <source>
        <dbReference type="Proteomes" id="UP000297714"/>
    </source>
</evidence>